<evidence type="ECO:0000256" key="2">
    <source>
        <dbReference type="ARBA" id="ARBA00023002"/>
    </source>
</evidence>
<dbReference type="InterPro" id="IPR051264">
    <property type="entry name" value="FAD-oxidored/transferase_4"/>
</dbReference>
<gene>
    <name evidence="4" type="ORF">METZ01_LOCUS228932</name>
</gene>
<dbReference type="PANTHER" id="PTHR43716">
    <property type="entry name" value="D-2-HYDROXYGLUTARATE DEHYDROGENASE, MITOCHONDRIAL"/>
    <property type="match status" value="1"/>
</dbReference>
<dbReference type="PANTHER" id="PTHR43716:SF1">
    <property type="entry name" value="D-2-HYDROXYGLUTARATE DEHYDROGENASE, MITOCHONDRIAL"/>
    <property type="match status" value="1"/>
</dbReference>
<dbReference type="InterPro" id="IPR006094">
    <property type="entry name" value="Oxid_FAD_bind_N"/>
</dbReference>
<dbReference type="PROSITE" id="PS51387">
    <property type="entry name" value="FAD_PCMH"/>
    <property type="match status" value="1"/>
</dbReference>
<evidence type="ECO:0000256" key="1">
    <source>
        <dbReference type="ARBA" id="ARBA00001974"/>
    </source>
</evidence>
<dbReference type="SUPFAM" id="SSF56176">
    <property type="entry name" value="FAD-binding/transporter-associated domain-like"/>
    <property type="match status" value="1"/>
</dbReference>
<dbReference type="InterPro" id="IPR016167">
    <property type="entry name" value="FAD-bd_PCMH_sub1"/>
</dbReference>
<dbReference type="GO" id="GO:0016491">
    <property type="term" value="F:oxidoreductase activity"/>
    <property type="evidence" value="ECO:0007669"/>
    <property type="project" value="UniProtKB-KW"/>
</dbReference>
<reference evidence="4" key="1">
    <citation type="submission" date="2018-05" db="EMBL/GenBank/DDBJ databases">
        <authorList>
            <person name="Lanie J.A."/>
            <person name="Ng W.-L."/>
            <person name="Kazmierczak K.M."/>
            <person name="Andrzejewski T.M."/>
            <person name="Davidsen T.M."/>
            <person name="Wayne K.J."/>
            <person name="Tettelin H."/>
            <person name="Glass J.I."/>
            <person name="Rusch D."/>
            <person name="Podicherti R."/>
            <person name="Tsui H.-C.T."/>
            <person name="Winkler M.E."/>
        </authorList>
    </citation>
    <scope>NUCLEOTIDE SEQUENCE</scope>
</reference>
<dbReference type="GO" id="GO:0022904">
    <property type="term" value="P:respiratory electron transport chain"/>
    <property type="evidence" value="ECO:0007669"/>
    <property type="project" value="TreeGrafter"/>
</dbReference>
<dbReference type="Pfam" id="PF01565">
    <property type="entry name" value="FAD_binding_4"/>
    <property type="match status" value="1"/>
</dbReference>
<evidence type="ECO:0000259" key="3">
    <source>
        <dbReference type="PROSITE" id="PS51387"/>
    </source>
</evidence>
<feature type="domain" description="FAD-binding PCMH-type" evidence="3">
    <location>
        <begin position="35"/>
        <end position="103"/>
    </location>
</feature>
<evidence type="ECO:0000313" key="4">
    <source>
        <dbReference type="EMBL" id="SVB76078.1"/>
    </source>
</evidence>
<organism evidence="4">
    <name type="scientific">marine metagenome</name>
    <dbReference type="NCBI Taxonomy" id="408172"/>
    <lineage>
        <taxon>unclassified sequences</taxon>
        <taxon>metagenomes</taxon>
        <taxon>ecological metagenomes</taxon>
    </lineage>
</organism>
<name>A0A382GLR3_9ZZZZ</name>
<proteinExistence type="predicted"/>
<comment type="cofactor">
    <cofactor evidence="1">
        <name>FAD</name>
        <dbReference type="ChEBI" id="CHEBI:57692"/>
    </cofactor>
</comment>
<accession>A0A382GLR3</accession>
<dbReference type="InterPro" id="IPR016166">
    <property type="entry name" value="FAD-bd_PCMH"/>
</dbReference>
<dbReference type="InterPro" id="IPR036318">
    <property type="entry name" value="FAD-bd_PCMH-like_sf"/>
</dbReference>
<dbReference type="EMBL" id="UINC01056261">
    <property type="protein sequence ID" value="SVB76078.1"/>
    <property type="molecule type" value="Genomic_DNA"/>
</dbReference>
<dbReference type="GO" id="GO:0071949">
    <property type="term" value="F:FAD binding"/>
    <property type="evidence" value="ECO:0007669"/>
    <property type="project" value="InterPro"/>
</dbReference>
<protein>
    <recommendedName>
        <fullName evidence="3">FAD-binding PCMH-type domain-containing protein</fullName>
    </recommendedName>
</protein>
<keyword evidence="2" id="KW-0560">Oxidoreductase</keyword>
<dbReference type="AlphaFoldDB" id="A0A382GLR3"/>
<sequence>MTDFIERLEDIVGEKGIVRNEEMSGRSAGYSHPDETLNAKVLVRPSNTDEVSRILKICNEQQQPVVCHGGLTGLVDGNTAGEDEVILSLERMRKIEEIDPSSA</sequence>
<dbReference type="Gene3D" id="3.30.43.10">
    <property type="entry name" value="Uridine Diphospho-n-acetylenolpyruvylglucosamine Reductase, domain 2"/>
    <property type="match status" value="1"/>
</dbReference>
<feature type="non-terminal residue" evidence="4">
    <location>
        <position position="103"/>
    </location>
</feature>